<keyword evidence="2" id="KW-1185">Reference proteome</keyword>
<gene>
    <name evidence="1" type="ORF">PCOR1329_LOCUS52623</name>
</gene>
<accession>A0ABN9UZZ8</accession>
<proteinExistence type="predicted"/>
<name>A0ABN9UZZ8_9DINO</name>
<protein>
    <submittedName>
        <fullName evidence="1">Uncharacterized protein</fullName>
    </submittedName>
</protein>
<organism evidence="1 2">
    <name type="scientific">Prorocentrum cordatum</name>
    <dbReference type="NCBI Taxonomy" id="2364126"/>
    <lineage>
        <taxon>Eukaryota</taxon>
        <taxon>Sar</taxon>
        <taxon>Alveolata</taxon>
        <taxon>Dinophyceae</taxon>
        <taxon>Prorocentrales</taxon>
        <taxon>Prorocentraceae</taxon>
        <taxon>Prorocentrum</taxon>
    </lineage>
</organism>
<evidence type="ECO:0000313" key="1">
    <source>
        <dbReference type="EMBL" id="CAK0864927.1"/>
    </source>
</evidence>
<reference evidence="1" key="1">
    <citation type="submission" date="2023-10" db="EMBL/GenBank/DDBJ databases">
        <authorList>
            <person name="Chen Y."/>
            <person name="Shah S."/>
            <person name="Dougan E. K."/>
            <person name="Thang M."/>
            <person name="Chan C."/>
        </authorList>
    </citation>
    <scope>NUCLEOTIDE SEQUENCE [LARGE SCALE GENOMIC DNA]</scope>
</reference>
<dbReference type="Proteomes" id="UP001189429">
    <property type="component" value="Unassembled WGS sequence"/>
</dbReference>
<evidence type="ECO:0000313" key="2">
    <source>
        <dbReference type="Proteomes" id="UP001189429"/>
    </source>
</evidence>
<sequence length="151" mass="15529">MPRSAGTWALAAAAAGGPLQPPLADRCGPAVPGAGAPTSRRAYVGNLGALGADRRRGAAVFAGARAPCEGAGLAVHDRSEAPPAVGGLGVELDAERREARLTAARYWRLNAGLRWLLARRDVSTYMVEAFVGDCASVGLLVRQTISVLRAA</sequence>
<dbReference type="EMBL" id="CAUYUJ010016405">
    <property type="protein sequence ID" value="CAK0864927.1"/>
    <property type="molecule type" value="Genomic_DNA"/>
</dbReference>
<comment type="caution">
    <text evidence="1">The sequence shown here is derived from an EMBL/GenBank/DDBJ whole genome shotgun (WGS) entry which is preliminary data.</text>
</comment>